<dbReference type="SUPFAM" id="SSF109854">
    <property type="entry name" value="DinB/YfiT-like putative metalloenzymes"/>
    <property type="match status" value="1"/>
</dbReference>
<dbReference type="InterPro" id="IPR034660">
    <property type="entry name" value="DinB/YfiT-like"/>
</dbReference>
<dbReference type="Pfam" id="PF04978">
    <property type="entry name" value="MST"/>
    <property type="match status" value="1"/>
</dbReference>
<dbReference type="RefSeq" id="WP_386437923.1">
    <property type="nucleotide sequence ID" value="NZ_JBHSBB010000050.1"/>
</dbReference>
<sequence>MAPGAEIRALVGALEAQRRHVREMVDGLDEEALRRAVLPSGWTCLGLVRHLALDVERFWFRGVVAGEPEVLDWLARGPENAWRVGPEVPADSVLDLYRRETALADAVILDTAVDAAPAWRPEGPSGGWQPGTLRDVLLHVITETACHAGHLDAVRELIDGRKWLVLTD</sequence>
<protein>
    <submittedName>
        <fullName evidence="1">DinB family protein</fullName>
    </submittedName>
</protein>
<reference evidence="2" key="1">
    <citation type="journal article" date="2019" name="Int. J. Syst. Evol. Microbiol.">
        <title>The Global Catalogue of Microorganisms (GCM) 10K type strain sequencing project: providing services to taxonomists for standard genome sequencing and annotation.</title>
        <authorList>
            <consortium name="The Broad Institute Genomics Platform"/>
            <consortium name="The Broad Institute Genome Sequencing Center for Infectious Disease"/>
            <person name="Wu L."/>
            <person name="Ma J."/>
        </authorList>
    </citation>
    <scope>NUCLEOTIDE SEQUENCE [LARGE SCALE GENOMIC DNA]</scope>
    <source>
        <strain evidence="2">CGMCC 4.7237</strain>
    </source>
</reference>
<proteinExistence type="predicted"/>
<name>A0ABV8HZ36_9ACTN</name>
<comment type="caution">
    <text evidence="1">The sequence shown here is derived from an EMBL/GenBank/DDBJ whole genome shotgun (WGS) entry which is preliminary data.</text>
</comment>
<organism evidence="1 2">
    <name type="scientific">Streptomyces polygonati</name>
    <dbReference type="NCBI Taxonomy" id="1617087"/>
    <lineage>
        <taxon>Bacteria</taxon>
        <taxon>Bacillati</taxon>
        <taxon>Actinomycetota</taxon>
        <taxon>Actinomycetes</taxon>
        <taxon>Kitasatosporales</taxon>
        <taxon>Streptomycetaceae</taxon>
        <taxon>Streptomyces</taxon>
    </lineage>
</organism>
<accession>A0ABV8HZ36</accession>
<evidence type="ECO:0000313" key="2">
    <source>
        <dbReference type="Proteomes" id="UP001595765"/>
    </source>
</evidence>
<evidence type="ECO:0000313" key="1">
    <source>
        <dbReference type="EMBL" id="MFC4036357.1"/>
    </source>
</evidence>
<dbReference type="EMBL" id="JBHSBB010000050">
    <property type="protein sequence ID" value="MFC4036357.1"/>
    <property type="molecule type" value="Genomic_DNA"/>
</dbReference>
<dbReference type="Gene3D" id="1.20.120.450">
    <property type="entry name" value="dinb family like domain"/>
    <property type="match status" value="1"/>
</dbReference>
<dbReference type="InterPro" id="IPR007061">
    <property type="entry name" value="MST-like"/>
</dbReference>
<gene>
    <name evidence="1" type="ORF">ACFO3J_33675</name>
</gene>
<keyword evidence="2" id="KW-1185">Reference proteome</keyword>
<dbReference type="Proteomes" id="UP001595765">
    <property type="component" value="Unassembled WGS sequence"/>
</dbReference>